<reference evidence="6 7" key="1">
    <citation type="submission" date="2024-09" db="EMBL/GenBank/DDBJ databases">
        <authorList>
            <person name="Sun Q."/>
            <person name="Mori K."/>
        </authorList>
    </citation>
    <scope>NUCLEOTIDE SEQUENCE [LARGE SCALE GENOMIC DNA]</scope>
    <source>
        <strain evidence="6 7">JCM 15389</strain>
    </source>
</reference>
<dbReference type="InterPro" id="IPR003593">
    <property type="entry name" value="AAA+_ATPase"/>
</dbReference>
<dbReference type="GO" id="GO:0005524">
    <property type="term" value="F:ATP binding"/>
    <property type="evidence" value="ECO:0007669"/>
    <property type="project" value="UniProtKB-KW"/>
</dbReference>
<evidence type="ECO:0000256" key="1">
    <source>
        <dbReference type="ARBA" id="ARBA00022448"/>
    </source>
</evidence>
<dbReference type="PROSITE" id="PS00211">
    <property type="entry name" value="ABC_TRANSPORTER_1"/>
    <property type="match status" value="1"/>
</dbReference>
<evidence type="ECO:0000256" key="2">
    <source>
        <dbReference type="ARBA" id="ARBA00022741"/>
    </source>
</evidence>
<dbReference type="Pfam" id="PF08402">
    <property type="entry name" value="TOBE_2"/>
    <property type="match status" value="1"/>
</dbReference>
<accession>A0ABV6BYY2</accession>
<dbReference type="RefSeq" id="WP_248108694.1">
    <property type="nucleotide sequence ID" value="NZ_JAKHEX010000019.1"/>
</dbReference>
<dbReference type="InterPro" id="IPR027417">
    <property type="entry name" value="P-loop_NTPase"/>
</dbReference>
<sequence length="392" mass="41331">MSSVAVPAPQADSPSTARPAGRPDDALGADPGRQGRAVGVSLVGLRRTFGAVAALDDLTLEIHPGELLALLGPSGSGKTTALRVLAGLERAERGRVLVGGADITALPPHRRGMGMVFQAYSLFPNMTALENVAFGLRLRRVAKAERRRRAADLLDLVGLAREADRHPHQLSGGQQQRVALARALAIEPRVLLLDEPLSALDAGVRVRLREEIRRIQLEVGITTVFVTHDQEEALSLADRVAVMAEGRLEQVGTPAELYGTPRTGFVARFVGTANELPGRLAGPGTVEVLGRQVPVPEAALPGLEHRRPGDKLRVLARPEALGLRADSNAPGRVLSTTFLGATLRARVAGPDLPQPVAVTLPAGAPEAPKPGQAVALELTGPLLFVEPAEDRP</sequence>
<dbReference type="Proteomes" id="UP001589788">
    <property type="component" value="Unassembled WGS sequence"/>
</dbReference>
<comment type="caution">
    <text evidence="6">The sequence shown here is derived from an EMBL/GenBank/DDBJ whole genome shotgun (WGS) entry which is preliminary data.</text>
</comment>
<dbReference type="PROSITE" id="PS50893">
    <property type="entry name" value="ABC_TRANSPORTER_2"/>
    <property type="match status" value="1"/>
</dbReference>
<dbReference type="InterPro" id="IPR013611">
    <property type="entry name" value="Transp-assoc_OB_typ2"/>
</dbReference>
<evidence type="ECO:0000313" key="7">
    <source>
        <dbReference type="Proteomes" id="UP001589788"/>
    </source>
</evidence>
<name>A0ABV6BYY2_9ACTN</name>
<dbReference type="PANTHER" id="PTHR42781">
    <property type="entry name" value="SPERMIDINE/PUTRESCINE IMPORT ATP-BINDING PROTEIN POTA"/>
    <property type="match status" value="1"/>
</dbReference>
<evidence type="ECO:0000259" key="5">
    <source>
        <dbReference type="PROSITE" id="PS50893"/>
    </source>
</evidence>
<dbReference type="Pfam" id="PF00005">
    <property type="entry name" value="ABC_tran"/>
    <property type="match status" value="1"/>
</dbReference>
<dbReference type="SUPFAM" id="SSF52540">
    <property type="entry name" value="P-loop containing nucleoside triphosphate hydrolases"/>
    <property type="match status" value="1"/>
</dbReference>
<keyword evidence="1" id="KW-0813">Transport</keyword>
<dbReference type="SUPFAM" id="SSF50331">
    <property type="entry name" value="MOP-like"/>
    <property type="match status" value="1"/>
</dbReference>
<dbReference type="EMBL" id="JBHLYQ010000002">
    <property type="protein sequence ID" value="MFC0080643.1"/>
    <property type="molecule type" value="Genomic_DNA"/>
</dbReference>
<dbReference type="InterPro" id="IPR003439">
    <property type="entry name" value="ABC_transporter-like_ATP-bd"/>
</dbReference>
<evidence type="ECO:0000256" key="3">
    <source>
        <dbReference type="ARBA" id="ARBA00022840"/>
    </source>
</evidence>
<keyword evidence="2" id="KW-0547">Nucleotide-binding</keyword>
<dbReference type="SMART" id="SM00382">
    <property type="entry name" value="AAA"/>
    <property type="match status" value="1"/>
</dbReference>
<evidence type="ECO:0000256" key="4">
    <source>
        <dbReference type="SAM" id="MobiDB-lite"/>
    </source>
</evidence>
<feature type="domain" description="ABC transporter" evidence="5">
    <location>
        <begin position="40"/>
        <end position="270"/>
    </location>
</feature>
<gene>
    <name evidence="6" type="ORF">ACFFRE_00535</name>
</gene>
<dbReference type="InterPro" id="IPR050093">
    <property type="entry name" value="ABC_SmlMolc_Importer"/>
</dbReference>
<protein>
    <submittedName>
        <fullName evidence="6">ABC transporter ATP-binding protein</fullName>
    </submittedName>
</protein>
<keyword evidence="7" id="KW-1185">Reference proteome</keyword>
<proteinExistence type="predicted"/>
<evidence type="ECO:0000313" key="6">
    <source>
        <dbReference type="EMBL" id="MFC0080643.1"/>
    </source>
</evidence>
<organism evidence="6 7">
    <name type="scientific">Aciditerrimonas ferrireducens</name>
    <dbReference type="NCBI Taxonomy" id="667306"/>
    <lineage>
        <taxon>Bacteria</taxon>
        <taxon>Bacillati</taxon>
        <taxon>Actinomycetota</taxon>
        <taxon>Acidimicrobiia</taxon>
        <taxon>Acidimicrobiales</taxon>
        <taxon>Acidimicrobiaceae</taxon>
        <taxon>Aciditerrimonas</taxon>
    </lineage>
</organism>
<dbReference type="PANTHER" id="PTHR42781:SF4">
    <property type="entry name" value="SPERMIDINE_PUTRESCINE IMPORT ATP-BINDING PROTEIN POTA"/>
    <property type="match status" value="1"/>
</dbReference>
<keyword evidence="3 6" id="KW-0067">ATP-binding</keyword>
<dbReference type="InterPro" id="IPR017871">
    <property type="entry name" value="ABC_transporter-like_CS"/>
</dbReference>
<feature type="region of interest" description="Disordered" evidence="4">
    <location>
        <begin position="1"/>
        <end position="33"/>
    </location>
</feature>
<dbReference type="Gene3D" id="3.40.50.300">
    <property type="entry name" value="P-loop containing nucleotide triphosphate hydrolases"/>
    <property type="match status" value="1"/>
</dbReference>
<dbReference type="InterPro" id="IPR008995">
    <property type="entry name" value="Mo/tungstate-bd_C_term_dom"/>
</dbReference>